<comment type="caution">
    <text evidence="1">The sequence shown here is derived from an EMBL/GenBank/DDBJ whole genome shotgun (WGS) entry which is preliminary data.</text>
</comment>
<keyword evidence="2" id="KW-1185">Reference proteome</keyword>
<accession>A0ABD0LYT1</accession>
<proteinExistence type="predicted"/>
<dbReference type="AlphaFoldDB" id="A0ABD0LYT1"/>
<dbReference type="EMBL" id="JACVVK020000014">
    <property type="protein sequence ID" value="KAK7504608.1"/>
    <property type="molecule type" value="Genomic_DNA"/>
</dbReference>
<evidence type="ECO:0000313" key="2">
    <source>
        <dbReference type="Proteomes" id="UP001519460"/>
    </source>
</evidence>
<reference evidence="1 2" key="1">
    <citation type="journal article" date="2023" name="Sci. Data">
        <title>Genome assembly of the Korean intertidal mud-creeper Batillaria attramentaria.</title>
        <authorList>
            <person name="Patra A.K."/>
            <person name="Ho P.T."/>
            <person name="Jun S."/>
            <person name="Lee S.J."/>
            <person name="Kim Y."/>
            <person name="Won Y.J."/>
        </authorList>
    </citation>
    <scope>NUCLEOTIDE SEQUENCE [LARGE SCALE GENOMIC DNA]</scope>
    <source>
        <strain evidence="1">Wonlab-2016</strain>
    </source>
</reference>
<gene>
    <name evidence="1" type="ORF">BaRGS_00004094</name>
</gene>
<protein>
    <submittedName>
        <fullName evidence="1">Uncharacterized protein</fullName>
    </submittedName>
</protein>
<sequence>MQEIQQWPSQHYDAKLPCLISSRFESAIKHGLVVTHSVMMGRAMFDFSQGDERLKEPVWSRGKQDRSWFLFPFLFKGRWDSGLIRLGKYQQPLVESVIPNTHLRYNSKEKYRSR</sequence>
<dbReference type="Proteomes" id="UP001519460">
    <property type="component" value="Unassembled WGS sequence"/>
</dbReference>
<evidence type="ECO:0000313" key="1">
    <source>
        <dbReference type="EMBL" id="KAK7504608.1"/>
    </source>
</evidence>
<organism evidence="1 2">
    <name type="scientific">Batillaria attramentaria</name>
    <dbReference type="NCBI Taxonomy" id="370345"/>
    <lineage>
        <taxon>Eukaryota</taxon>
        <taxon>Metazoa</taxon>
        <taxon>Spiralia</taxon>
        <taxon>Lophotrochozoa</taxon>
        <taxon>Mollusca</taxon>
        <taxon>Gastropoda</taxon>
        <taxon>Caenogastropoda</taxon>
        <taxon>Sorbeoconcha</taxon>
        <taxon>Cerithioidea</taxon>
        <taxon>Batillariidae</taxon>
        <taxon>Batillaria</taxon>
    </lineage>
</organism>
<name>A0ABD0LYT1_9CAEN</name>